<dbReference type="GO" id="GO:0005886">
    <property type="term" value="C:plasma membrane"/>
    <property type="evidence" value="ECO:0007669"/>
    <property type="project" value="UniProtKB-SubCell"/>
</dbReference>
<comment type="subcellular location">
    <subcellularLocation>
        <location evidence="1">Cell membrane</location>
        <topology evidence="1">Single-pass type I membrane protein</topology>
    </subcellularLocation>
</comment>
<evidence type="ECO:0000313" key="12">
    <source>
        <dbReference type="Proteomes" id="UP000271162"/>
    </source>
</evidence>
<evidence type="ECO:0000256" key="3">
    <source>
        <dbReference type="ARBA" id="ARBA00022475"/>
    </source>
</evidence>
<dbReference type="Pfam" id="PF25301">
    <property type="entry name" value="CUT_C"/>
    <property type="match status" value="1"/>
</dbReference>
<dbReference type="WBParaSite" id="NBR_0000789301-mRNA-1">
    <property type="protein sequence ID" value="NBR_0000789301-mRNA-1"/>
    <property type="gene ID" value="NBR_0000789301"/>
</dbReference>
<dbReference type="Proteomes" id="UP000271162">
    <property type="component" value="Unassembled WGS sequence"/>
</dbReference>
<evidence type="ECO:0000256" key="7">
    <source>
        <dbReference type="ARBA" id="ARBA00023136"/>
    </source>
</evidence>
<evidence type="ECO:0000259" key="10">
    <source>
        <dbReference type="PROSITE" id="PS51034"/>
    </source>
</evidence>
<dbReference type="AlphaFoldDB" id="A0A0N4XXX8"/>
<evidence type="ECO:0000256" key="9">
    <source>
        <dbReference type="SAM" id="SignalP"/>
    </source>
</evidence>
<dbReference type="STRING" id="27835.A0A0N4XXX8"/>
<keyword evidence="4 8" id="KW-0812">Transmembrane</keyword>
<protein>
    <submittedName>
        <fullName evidence="13">ZP domain-containing protein</fullName>
    </submittedName>
</protein>
<keyword evidence="2" id="KW-0193">Cuticle</keyword>
<dbReference type="PROSITE" id="PS51034">
    <property type="entry name" value="ZP_2"/>
    <property type="match status" value="1"/>
</dbReference>
<evidence type="ECO:0000256" key="6">
    <source>
        <dbReference type="ARBA" id="ARBA00022989"/>
    </source>
</evidence>
<gene>
    <name evidence="11" type="ORF">NBR_LOCUS7894</name>
</gene>
<keyword evidence="12" id="KW-1185">Reference proteome</keyword>
<dbReference type="PANTHER" id="PTHR22907">
    <property type="entry name" value="GH04558P"/>
    <property type="match status" value="1"/>
</dbReference>
<keyword evidence="7 8" id="KW-0472">Membrane</keyword>
<dbReference type="SMART" id="SM00241">
    <property type="entry name" value="ZP"/>
    <property type="match status" value="1"/>
</dbReference>
<feature type="chain" id="PRO_5043124918" evidence="9">
    <location>
        <begin position="26"/>
        <end position="377"/>
    </location>
</feature>
<dbReference type="InterPro" id="IPR056953">
    <property type="entry name" value="CUT_N"/>
</dbReference>
<name>A0A0N4XXX8_NIPBR</name>
<dbReference type="GO" id="GO:0042302">
    <property type="term" value="F:structural constituent of cuticle"/>
    <property type="evidence" value="ECO:0007669"/>
    <property type="project" value="UniProtKB-KW"/>
</dbReference>
<evidence type="ECO:0000256" key="5">
    <source>
        <dbReference type="ARBA" id="ARBA00022729"/>
    </source>
</evidence>
<evidence type="ECO:0000256" key="1">
    <source>
        <dbReference type="ARBA" id="ARBA00004251"/>
    </source>
</evidence>
<accession>A0A0N4XXX8</accession>
<keyword evidence="5 9" id="KW-0732">Signal</keyword>
<feature type="domain" description="ZP" evidence="10">
    <location>
        <begin position="38"/>
        <end position="282"/>
    </location>
</feature>
<evidence type="ECO:0000313" key="11">
    <source>
        <dbReference type="EMBL" id="VDL71483.1"/>
    </source>
</evidence>
<reference evidence="11 12" key="2">
    <citation type="submission" date="2018-11" db="EMBL/GenBank/DDBJ databases">
        <authorList>
            <consortium name="Pathogen Informatics"/>
        </authorList>
    </citation>
    <scope>NUCLEOTIDE SEQUENCE [LARGE SCALE GENOMIC DNA]</scope>
</reference>
<dbReference type="InterPro" id="IPR001507">
    <property type="entry name" value="ZP_dom"/>
</dbReference>
<reference evidence="13" key="1">
    <citation type="submission" date="2017-02" db="UniProtKB">
        <authorList>
            <consortium name="WormBaseParasite"/>
        </authorList>
    </citation>
    <scope>IDENTIFICATION</scope>
</reference>
<evidence type="ECO:0000313" key="13">
    <source>
        <dbReference type="WBParaSite" id="NBR_0000789301-mRNA-1"/>
    </source>
</evidence>
<dbReference type="OMA" id="QMVYHKW"/>
<dbReference type="EMBL" id="UYSL01019938">
    <property type="protein sequence ID" value="VDL71483.1"/>
    <property type="molecule type" value="Genomic_DNA"/>
</dbReference>
<organism evidence="13">
    <name type="scientific">Nippostrongylus brasiliensis</name>
    <name type="common">Rat hookworm</name>
    <dbReference type="NCBI Taxonomy" id="27835"/>
    <lineage>
        <taxon>Eukaryota</taxon>
        <taxon>Metazoa</taxon>
        <taxon>Ecdysozoa</taxon>
        <taxon>Nematoda</taxon>
        <taxon>Chromadorea</taxon>
        <taxon>Rhabditida</taxon>
        <taxon>Rhabditina</taxon>
        <taxon>Rhabditomorpha</taxon>
        <taxon>Strongyloidea</taxon>
        <taxon>Heligmosomidae</taxon>
        <taxon>Nippostrongylus</taxon>
    </lineage>
</organism>
<keyword evidence="6 8" id="KW-1133">Transmembrane helix</keyword>
<feature type="signal peptide" evidence="9">
    <location>
        <begin position="1"/>
        <end position="25"/>
    </location>
</feature>
<evidence type="ECO:0000256" key="4">
    <source>
        <dbReference type="ARBA" id="ARBA00022692"/>
    </source>
</evidence>
<dbReference type="Pfam" id="PF25057">
    <property type="entry name" value="CUT_N"/>
    <property type="match status" value="1"/>
</dbReference>
<keyword evidence="3" id="KW-1003">Cell membrane</keyword>
<evidence type="ECO:0000256" key="8">
    <source>
        <dbReference type="SAM" id="Phobius"/>
    </source>
</evidence>
<dbReference type="PANTHER" id="PTHR22907:SF11">
    <property type="entry name" value="CUTICLIN-5"/>
    <property type="match status" value="1"/>
</dbReference>
<proteinExistence type="predicted"/>
<dbReference type="InterPro" id="IPR057475">
    <property type="entry name" value="CUT_C"/>
</dbReference>
<dbReference type="InterPro" id="IPR051962">
    <property type="entry name" value="Cuticlin"/>
</dbReference>
<sequence length="377" mass="42595">MITMSPSHRAFLTAVIFSLTLTSLAQQDNGIVGDPIVDCADSFFEVRFETRNPFRGLVFVQDRLDDPRCRSAPAAPNGLQNASLQLAFKECGVERRTSTSPRGVFLSTSIIIAFNLDYLTKVDRIYRVQCFYMEMERQIEKEVLVKMPPPTLHTKQVPMPVCKYEVLDGTPHGSPVYFATVGQMVYHKWTCEAEQTNTFCMVVHSCFVDDGNGERVQLINEKGCALDKYLLTNLEYPEDLMAGREAHVYKYADRDNMYFDCQITLRIKEPGSEYCEVPTCPDPPRRRRSHPLLSAVTPVKESKCTAADDQSNFIIPHDDIVKLNWIQMNFDVRQAVLCMSNIGLSTVCAFNVAIITISAAILFSAVRLHTLSAKLRH</sequence>
<feature type="transmembrane region" description="Helical" evidence="8">
    <location>
        <begin position="342"/>
        <end position="366"/>
    </location>
</feature>
<evidence type="ECO:0000256" key="2">
    <source>
        <dbReference type="ARBA" id="ARBA00022460"/>
    </source>
</evidence>